<organism evidence="1 2">
    <name type="scientific">Erythrobacter crassostreae</name>
    <dbReference type="NCBI Taxonomy" id="2828328"/>
    <lineage>
        <taxon>Bacteria</taxon>
        <taxon>Pseudomonadati</taxon>
        <taxon>Pseudomonadota</taxon>
        <taxon>Alphaproteobacteria</taxon>
        <taxon>Sphingomonadales</taxon>
        <taxon>Erythrobacteraceae</taxon>
        <taxon>Erythrobacter/Porphyrobacter group</taxon>
        <taxon>Erythrobacter</taxon>
    </lineage>
</organism>
<dbReference type="EMBL" id="JAGSPC010000004">
    <property type="protein sequence ID" value="MBV7260297.1"/>
    <property type="molecule type" value="Genomic_DNA"/>
</dbReference>
<dbReference type="Pfam" id="PF19409">
    <property type="entry name" value="Thiopep_pre"/>
    <property type="match status" value="1"/>
</dbReference>
<dbReference type="NCBIfam" id="NF033400">
    <property type="entry name" value="thiazolyl_B"/>
    <property type="match status" value="1"/>
</dbReference>
<dbReference type="Proteomes" id="UP001138681">
    <property type="component" value="Unassembled WGS sequence"/>
</dbReference>
<sequence length="59" mass="6042">MKNAELDISFDLDDLGDLGDFEVVSLGDAMAMPETGASSGISSCNSSSCCLSTSTCQLT</sequence>
<evidence type="ECO:0000313" key="1">
    <source>
        <dbReference type="EMBL" id="MBV7260297.1"/>
    </source>
</evidence>
<dbReference type="RefSeq" id="WP_218405684.1">
    <property type="nucleotide sequence ID" value="NZ_JAGSPC010000004.1"/>
</dbReference>
<keyword evidence="2" id="KW-1185">Reference proteome</keyword>
<protein>
    <submittedName>
        <fullName evidence="1">Thiazolylpeptide-type bacteriocin</fullName>
    </submittedName>
</protein>
<gene>
    <name evidence="1" type="ORF">KCG46_12020</name>
</gene>
<accession>A0A9X1F532</accession>
<comment type="caution">
    <text evidence="1">The sequence shown here is derived from an EMBL/GenBank/DDBJ whole genome shotgun (WGS) entry which is preliminary data.</text>
</comment>
<name>A0A9X1F532_9SPHN</name>
<reference evidence="1" key="1">
    <citation type="submission" date="2021-04" db="EMBL/GenBank/DDBJ databases">
        <authorList>
            <person name="Pira H."/>
            <person name="Risdian C."/>
            <person name="Wink J."/>
        </authorList>
    </citation>
    <scope>NUCLEOTIDE SEQUENCE</scope>
    <source>
        <strain evidence="1">WH158</strain>
    </source>
</reference>
<evidence type="ECO:0000313" key="2">
    <source>
        <dbReference type="Proteomes" id="UP001138681"/>
    </source>
</evidence>
<proteinExistence type="predicted"/>
<dbReference type="AlphaFoldDB" id="A0A9X1F532"/>